<protein>
    <recommendedName>
        <fullName evidence="6">RING-type domain-containing protein</fullName>
    </recommendedName>
</protein>
<feature type="region of interest" description="Disordered" evidence="5">
    <location>
        <begin position="45"/>
        <end position="123"/>
    </location>
</feature>
<organism evidence="7 8">
    <name type="scientific">Papiliotrema laurentii</name>
    <name type="common">Cryptococcus laurentii</name>
    <dbReference type="NCBI Taxonomy" id="5418"/>
    <lineage>
        <taxon>Eukaryota</taxon>
        <taxon>Fungi</taxon>
        <taxon>Dikarya</taxon>
        <taxon>Basidiomycota</taxon>
        <taxon>Agaricomycotina</taxon>
        <taxon>Tremellomycetes</taxon>
        <taxon>Tremellales</taxon>
        <taxon>Rhynchogastremaceae</taxon>
        <taxon>Papiliotrema</taxon>
    </lineage>
</organism>
<evidence type="ECO:0000313" key="8">
    <source>
        <dbReference type="Proteomes" id="UP001182556"/>
    </source>
</evidence>
<dbReference type="GO" id="GO:0008270">
    <property type="term" value="F:zinc ion binding"/>
    <property type="evidence" value="ECO:0007669"/>
    <property type="project" value="UniProtKB-KW"/>
</dbReference>
<evidence type="ECO:0000256" key="3">
    <source>
        <dbReference type="ARBA" id="ARBA00022833"/>
    </source>
</evidence>
<dbReference type="CDD" id="cd16667">
    <property type="entry name" value="RING-H2_RNF126-like"/>
    <property type="match status" value="1"/>
</dbReference>
<feature type="compositionally biased region" description="Low complexity" evidence="5">
    <location>
        <begin position="470"/>
        <end position="479"/>
    </location>
</feature>
<feature type="compositionally biased region" description="Low complexity" evidence="5">
    <location>
        <begin position="344"/>
        <end position="355"/>
    </location>
</feature>
<dbReference type="PANTHER" id="PTHR45931:SF3">
    <property type="entry name" value="RING ZINC FINGER-CONTAINING PROTEIN"/>
    <property type="match status" value="1"/>
</dbReference>
<evidence type="ECO:0000256" key="2">
    <source>
        <dbReference type="ARBA" id="ARBA00022771"/>
    </source>
</evidence>
<dbReference type="GO" id="GO:0006511">
    <property type="term" value="P:ubiquitin-dependent protein catabolic process"/>
    <property type="evidence" value="ECO:0007669"/>
    <property type="project" value="TreeGrafter"/>
</dbReference>
<accession>A0AAD9FW20</accession>
<feature type="compositionally biased region" description="Basic and acidic residues" evidence="5">
    <location>
        <begin position="452"/>
        <end position="469"/>
    </location>
</feature>
<dbReference type="InterPro" id="IPR051834">
    <property type="entry name" value="RING_finger_E3_ligase"/>
</dbReference>
<dbReference type="EMBL" id="JAODAN010000001">
    <property type="protein sequence ID" value="KAK1927145.1"/>
    <property type="molecule type" value="Genomic_DNA"/>
</dbReference>
<dbReference type="Pfam" id="PF13639">
    <property type="entry name" value="zf-RING_2"/>
    <property type="match status" value="1"/>
</dbReference>
<dbReference type="PROSITE" id="PS50089">
    <property type="entry name" value="ZF_RING_2"/>
    <property type="match status" value="1"/>
</dbReference>
<feature type="compositionally biased region" description="Low complexity" evidence="5">
    <location>
        <begin position="63"/>
        <end position="77"/>
    </location>
</feature>
<keyword evidence="1" id="KW-0479">Metal-binding</keyword>
<keyword evidence="8" id="KW-1185">Reference proteome</keyword>
<comment type="caution">
    <text evidence="7">The sequence shown here is derived from an EMBL/GenBank/DDBJ whole genome shotgun (WGS) entry which is preliminary data.</text>
</comment>
<sequence>MPPQPDPFWLCHECGAQMRPINRDGVNHCASCDGEFLEILDQEINPDPYHELPPQPPVRPHLSPSGASASSSPDPGEGAAGGFMQSLLGGLFGAAVADGSRSSPTPDRSGNGRGGGGGHTYSFAIGDNGRASVTFGSFGGAGPMGPFGPVGGDRDDAGLESFFPGFGAPPGGYPRPSDQAPTQRPPQYPQGGPDDQMHPEDLINALMRMFMDEGAPGFGGPNGPRGAANLGDYVMTEHGFNDVLEHLMQAAGPQGPIPASEVVIKGLPRYTLTETTLAESPFKDCPVCKDDFEIGQEVMRIPCTHIFHPDCLEPWLRTNGSCPVCRFSLVPEEDANTGNTTNTASDPSQQSESQAPQPPASGDSTSGGSSIMTNVLRRLWGQSGTSNPSTPAADAHPTNPFSPPSSAPATPPAPGTPPVTAPHSGLDRPLASRHASDQNNVPPLYPATDIPEDYRQRHRDREEQLRREQQQQQQQQQQQGDGPPLHEDLD</sequence>
<evidence type="ECO:0000256" key="4">
    <source>
        <dbReference type="PROSITE-ProRule" id="PRU00175"/>
    </source>
</evidence>
<feature type="region of interest" description="Disordered" evidence="5">
    <location>
        <begin position="333"/>
        <end position="490"/>
    </location>
</feature>
<keyword evidence="3" id="KW-0862">Zinc</keyword>
<dbReference type="InterPro" id="IPR013083">
    <property type="entry name" value="Znf_RING/FYVE/PHD"/>
</dbReference>
<evidence type="ECO:0000313" key="7">
    <source>
        <dbReference type="EMBL" id="KAK1927145.1"/>
    </source>
</evidence>
<dbReference type="SMART" id="SM00184">
    <property type="entry name" value="RING"/>
    <property type="match status" value="1"/>
</dbReference>
<dbReference type="InterPro" id="IPR001841">
    <property type="entry name" value="Znf_RING"/>
</dbReference>
<dbReference type="GO" id="GO:0005634">
    <property type="term" value="C:nucleus"/>
    <property type="evidence" value="ECO:0007669"/>
    <property type="project" value="TreeGrafter"/>
</dbReference>
<dbReference type="Proteomes" id="UP001182556">
    <property type="component" value="Unassembled WGS sequence"/>
</dbReference>
<name>A0AAD9FW20_PAPLA</name>
<feature type="region of interest" description="Disordered" evidence="5">
    <location>
        <begin position="146"/>
        <end position="199"/>
    </location>
</feature>
<feature type="compositionally biased region" description="Pro residues" evidence="5">
    <location>
        <begin position="400"/>
        <end position="420"/>
    </location>
</feature>
<proteinExistence type="predicted"/>
<keyword evidence="2 4" id="KW-0863">Zinc-finger</keyword>
<feature type="domain" description="RING-type" evidence="6">
    <location>
        <begin position="285"/>
        <end position="326"/>
    </location>
</feature>
<dbReference type="GO" id="GO:0061630">
    <property type="term" value="F:ubiquitin protein ligase activity"/>
    <property type="evidence" value="ECO:0007669"/>
    <property type="project" value="TreeGrafter"/>
</dbReference>
<dbReference type="SUPFAM" id="SSF57850">
    <property type="entry name" value="RING/U-box"/>
    <property type="match status" value="1"/>
</dbReference>
<feature type="compositionally biased region" description="Polar residues" evidence="5">
    <location>
        <begin position="362"/>
        <end position="373"/>
    </location>
</feature>
<dbReference type="Gene3D" id="3.30.40.10">
    <property type="entry name" value="Zinc/RING finger domain, C3HC4 (zinc finger)"/>
    <property type="match status" value="1"/>
</dbReference>
<gene>
    <name evidence="7" type="ORF">DB88DRAFT_543629</name>
</gene>
<evidence type="ECO:0000256" key="1">
    <source>
        <dbReference type="ARBA" id="ARBA00022723"/>
    </source>
</evidence>
<dbReference type="PANTHER" id="PTHR45931">
    <property type="entry name" value="SI:CH211-59O9.10"/>
    <property type="match status" value="1"/>
</dbReference>
<evidence type="ECO:0000256" key="5">
    <source>
        <dbReference type="SAM" id="MobiDB-lite"/>
    </source>
</evidence>
<reference evidence="7" key="1">
    <citation type="submission" date="2023-02" db="EMBL/GenBank/DDBJ databases">
        <title>Identification and recombinant expression of a fungal hydrolase from Papiliotrema laurentii that hydrolyzes apple cutin and clears colloidal polyester polyurethane.</title>
        <authorList>
            <consortium name="DOE Joint Genome Institute"/>
            <person name="Roman V.A."/>
            <person name="Bojanowski C."/>
            <person name="Crable B.R."/>
            <person name="Wagner D.N."/>
            <person name="Hung C.S."/>
            <person name="Nadeau L.J."/>
            <person name="Schratz L."/>
            <person name="Haridas S."/>
            <person name="Pangilinan J."/>
            <person name="Lipzen A."/>
            <person name="Na H."/>
            <person name="Yan M."/>
            <person name="Ng V."/>
            <person name="Grigoriev I.V."/>
            <person name="Spatafora J.W."/>
            <person name="Barlow D."/>
            <person name="Biffinger J."/>
            <person name="Kelley-Loughnane N."/>
            <person name="Varaljay V.A."/>
            <person name="Crookes-Goodson W.J."/>
        </authorList>
    </citation>
    <scope>NUCLEOTIDE SEQUENCE</scope>
    <source>
        <strain evidence="7">5307AH</strain>
    </source>
</reference>
<dbReference type="AlphaFoldDB" id="A0AAD9FW20"/>
<evidence type="ECO:0000259" key="6">
    <source>
        <dbReference type="PROSITE" id="PS50089"/>
    </source>
</evidence>